<name>A0A418NDE8_9SPHN</name>
<dbReference type="PANTHER" id="PTHR48098:SF1">
    <property type="entry name" value="DIACYLGLYCEROL ACYLTRANSFERASE_MYCOLYLTRANSFERASE AG85A"/>
    <property type="match status" value="1"/>
</dbReference>
<proteinExistence type="predicted"/>
<reference evidence="1 2" key="1">
    <citation type="submission" date="2018-08" db="EMBL/GenBank/DDBJ databases">
        <title>Altererythrobacter sp.Ery1 and Ery12, the genome sequencing of novel strains in genus Alterythrobacter.</title>
        <authorList>
            <person name="Cheng H."/>
            <person name="Wu Y.-H."/>
            <person name="Fang C."/>
            <person name="Xu X.-W."/>
        </authorList>
    </citation>
    <scope>NUCLEOTIDE SEQUENCE [LARGE SCALE GENOMIC DNA]</scope>
    <source>
        <strain evidence="1 2">Ery1</strain>
    </source>
</reference>
<accession>A0A418NDE8</accession>
<dbReference type="AlphaFoldDB" id="A0A418NDE8"/>
<protein>
    <submittedName>
        <fullName evidence="1">Esterase</fullName>
    </submittedName>
</protein>
<dbReference type="InterPro" id="IPR050583">
    <property type="entry name" value="Mycobacterial_A85_antigen"/>
</dbReference>
<evidence type="ECO:0000313" key="2">
    <source>
        <dbReference type="Proteomes" id="UP000285092"/>
    </source>
</evidence>
<dbReference type="Gene3D" id="3.40.50.1820">
    <property type="entry name" value="alpha/beta hydrolase"/>
    <property type="match status" value="1"/>
</dbReference>
<dbReference type="SUPFAM" id="SSF53474">
    <property type="entry name" value="alpha/beta-Hydrolases"/>
    <property type="match status" value="1"/>
</dbReference>
<dbReference type="OrthoDB" id="5523653at2"/>
<dbReference type="GO" id="GO:0016747">
    <property type="term" value="F:acyltransferase activity, transferring groups other than amino-acyl groups"/>
    <property type="evidence" value="ECO:0007669"/>
    <property type="project" value="TreeGrafter"/>
</dbReference>
<sequence>MRPIVWRSCERRWTICSPAGPRRELCCLTERPPFRTIECSDSALTEPGFTFVTVSSPALGHRADITFYAPPGTEGTADLPIVLLLHGVYGSHWAWAFKGAAHRTLADLVASGAVPPMVLAMPSDRLWRDGSGYVPHRDQDFEHWIADEVPLATRMAVPACSEHSPTLIAGLSMGGFAALRLLGKYPSRFRAASALSAITEANQLDALMAPGSRRGWSTDAADTSVLAALRSASAPLPPFRFDCGRDDDLLAGNRALHEALEVAGIAHDYAEYEGGHDWPYWRRRLADTLLFFGEVLRGSKA</sequence>
<dbReference type="Pfam" id="PF00756">
    <property type="entry name" value="Esterase"/>
    <property type="match status" value="1"/>
</dbReference>
<dbReference type="Proteomes" id="UP000285092">
    <property type="component" value="Unassembled WGS sequence"/>
</dbReference>
<organism evidence="1 2">
    <name type="scientific">Pelagerythrobacter aerophilus</name>
    <dbReference type="NCBI Taxonomy" id="2306995"/>
    <lineage>
        <taxon>Bacteria</taxon>
        <taxon>Pseudomonadati</taxon>
        <taxon>Pseudomonadota</taxon>
        <taxon>Alphaproteobacteria</taxon>
        <taxon>Sphingomonadales</taxon>
        <taxon>Erythrobacteraceae</taxon>
        <taxon>Pelagerythrobacter</taxon>
    </lineage>
</organism>
<dbReference type="PANTHER" id="PTHR48098">
    <property type="entry name" value="ENTEROCHELIN ESTERASE-RELATED"/>
    <property type="match status" value="1"/>
</dbReference>
<keyword evidence="2" id="KW-1185">Reference proteome</keyword>
<dbReference type="InterPro" id="IPR029058">
    <property type="entry name" value="AB_hydrolase_fold"/>
</dbReference>
<dbReference type="EMBL" id="QXFK01000019">
    <property type="protein sequence ID" value="RIV75529.1"/>
    <property type="molecule type" value="Genomic_DNA"/>
</dbReference>
<gene>
    <name evidence="1" type="ORF">D2V04_14600</name>
</gene>
<dbReference type="InterPro" id="IPR000801">
    <property type="entry name" value="Esterase-like"/>
</dbReference>
<evidence type="ECO:0000313" key="1">
    <source>
        <dbReference type="EMBL" id="RIV75529.1"/>
    </source>
</evidence>
<comment type="caution">
    <text evidence="1">The sequence shown here is derived from an EMBL/GenBank/DDBJ whole genome shotgun (WGS) entry which is preliminary data.</text>
</comment>